<feature type="compositionally biased region" description="Low complexity" evidence="8">
    <location>
        <begin position="231"/>
        <end position="240"/>
    </location>
</feature>
<gene>
    <name evidence="12" type="primary">ALX4</name>
</gene>
<dbReference type="InterPro" id="IPR050649">
    <property type="entry name" value="Paired_Homeobox_TFs"/>
</dbReference>
<dbReference type="PANTHER" id="PTHR24329:SF322">
    <property type="entry name" value="HOMEOBOX PROTEIN ARISTALESS-LIKE 4"/>
    <property type="match status" value="1"/>
</dbReference>
<feature type="domain" description="Homeobox" evidence="9">
    <location>
        <begin position="342"/>
        <end position="402"/>
    </location>
</feature>
<dbReference type="Gene3D" id="1.10.10.60">
    <property type="entry name" value="Homeodomain-like"/>
    <property type="match status" value="1"/>
</dbReference>
<evidence type="ECO:0000313" key="11">
    <source>
        <dbReference type="Proteomes" id="UP000694871"/>
    </source>
</evidence>
<keyword evidence="4 6" id="KW-0371">Homeobox</keyword>
<dbReference type="SMART" id="SM00389">
    <property type="entry name" value="HOX"/>
    <property type="match status" value="1"/>
</dbReference>
<dbReference type="InterPro" id="IPR003654">
    <property type="entry name" value="OAR_dom"/>
</dbReference>
<dbReference type="SUPFAM" id="SSF46689">
    <property type="entry name" value="Homeodomain-like"/>
    <property type="match status" value="1"/>
</dbReference>
<dbReference type="Proteomes" id="UP000694871">
    <property type="component" value="Unplaced"/>
</dbReference>
<evidence type="ECO:0000256" key="1">
    <source>
        <dbReference type="ARBA" id="ARBA00004123"/>
    </source>
</evidence>
<reference evidence="12" key="1">
    <citation type="submission" date="2025-08" db="UniProtKB">
        <authorList>
            <consortium name="RefSeq"/>
        </authorList>
    </citation>
    <scope>IDENTIFICATION</scope>
</reference>
<dbReference type="CDD" id="cd00086">
    <property type="entry name" value="homeodomain"/>
    <property type="match status" value="1"/>
</dbReference>
<dbReference type="Pfam" id="PF03826">
    <property type="entry name" value="OAR"/>
    <property type="match status" value="1"/>
</dbReference>
<sequence>MWRKAKSQAAVLQGGCVGVPFTNKKLCTILTTGLPLGNLSSLQLSVKTVLQRLRHPPCSAGSPEGASPQINLRLIETQNPDRRKWSCDAPCPTEGRGPSSASPFWRAVGLGRDSRPLGRGQTLFRRLARTQPREEAAETLFQGCAAGCVSFCEPAAAMDSFYSAASQGTTDGSSPFRAFPGGGGGSDKFSPTFLAGKGQSGFGDSSGGSPKCRSRYGQGECPALDAGGSGQAAPAAASFSKFHPQPQPPPPLYVQRGPGKSPPGGSLKPLPDPSGHNGALQLSCYAKESSLGEAELQPGSDPSGMDGNYLSVKESGVKVSQERASSDLPSPMDKTDSESNKGKKRRNRTTFTSYQLEELEKVFQKTHYPDVYAREQLAMRTDLTEARVQVWFQNRRAKWRKRERFGQMQQVRTHFSTAYELPLLTRAENYAQIQNPSWIGNNGAASPVPACVVPCDSVPSCMSPHAHPHTTGGVSEFLSVSGPSSHVGQTHMGSLFGSTGISPGINGYELNGEPDRKSSSIAALRMKAKEHSAAISWAT</sequence>
<evidence type="ECO:0000256" key="5">
    <source>
        <dbReference type="ARBA" id="ARBA00023242"/>
    </source>
</evidence>
<evidence type="ECO:0000256" key="3">
    <source>
        <dbReference type="ARBA" id="ARBA00023125"/>
    </source>
</evidence>
<dbReference type="InterPro" id="IPR009057">
    <property type="entry name" value="Homeodomain-like_sf"/>
</dbReference>
<evidence type="ECO:0000256" key="6">
    <source>
        <dbReference type="PROSITE-ProRule" id="PRU00108"/>
    </source>
</evidence>
<evidence type="ECO:0000256" key="4">
    <source>
        <dbReference type="ARBA" id="ARBA00023155"/>
    </source>
</evidence>
<evidence type="ECO:0000259" key="9">
    <source>
        <dbReference type="PROSITE" id="PS50071"/>
    </source>
</evidence>
<proteinExistence type="predicted"/>
<evidence type="ECO:0000256" key="8">
    <source>
        <dbReference type="SAM" id="MobiDB-lite"/>
    </source>
</evidence>
<dbReference type="PROSITE" id="PS50803">
    <property type="entry name" value="OAR"/>
    <property type="match status" value="1"/>
</dbReference>
<keyword evidence="11" id="KW-1185">Reference proteome</keyword>
<name>A0ABM1L5H4_GEKJA</name>
<protein>
    <submittedName>
        <fullName evidence="12">Homeobox protein aristaless-like 4</fullName>
    </submittedName>
</protein>
<dbReference type="PROSITE" id="PS50071">
    <property type="entry name" value="HOMEOBOX_2"/>
    <property type="match status" value="1"/>
</dbReference>
<evidence type="ECO:0000256" key="2">
    <source>
        <dbReference type="ARBA" id="ARBA00022473"/>
    </source>
</evidence>
<organism evidence="11 12">
    <name type="scientific">Gekko japonicus</name>
    <name type="common">Schlegel's Japanese gecko</name>
    <dbReference type="NCBI Taxonomy" id="146911"/>
    <lineage>
        <taxon>Eukaryota</taxon>
        <taxon>Metazoa</taxon>
        <taxon>Chordata</taxon>
        <taxon>Craniata</taxon>
        <taxon>Vertebrata</taxon>
        <taxon>Euteleostomi</taxon>
        <taxon>Lepidosauria</taxon>
        <taxon>Squamata</taxon>
        <taxon>Bifurcata</taxon>
        <taxon>Gekkota</taxon>
        <taxon>Gekkonidae</taxon>
        <taxon>Gekkoninae</taxon>
        <taxon>Gekko</taxon>
    </lineage>
</organism>
<dbReference type="PANTHER" id="PTHR24329">
    <property type="entry name" value="HOMEOBOX PROTEIN ARISTALESS"/>
    <property type="match status" value="1"/>
</dbReference>
<dbReference type="InterPro" id="IPR017970">
    <property type="entry name" value="Homeobox_CS"/>
</dbReference>
<keyword evidence="5 6" id="KW-0539">Nucleus</keyword>
<feature type="DNA-binding region" description="Homeobox" evidence="6">
    <location>
        <begin position="344"/>
        <end position="403"/>
    </location>
</feature>
<keyword evidence="2" id="KW-0217">Developmental protein</keyword>
<dbReference type="PROSITE" id="PS00027">
    <property type="entry name" value="HOMEOBOX_1"/>
    <property type="match status" value="1"/>
</dbReference>
<feature type="domain" description="OAR" evidence="10">
    <location>
        <begin position="519"/>
        <end position="532"/>
    </location>
</feature>
<dbReference type="GeneID" id="107122613"/>
<evidence type="ECO:0000256" key="7">
    <source>
        <dbReference type="RuleBase" id="RU000682"/>
    </source>
</evidence>
<accession>A0ABM1L5H4</accession>
<evidence type="ECO:0000259" key="10">
    <source>
        <dbReference type="PROSITE" id="PS50803"/>
    </source>
</evidence>
<feature type="compositionally biased region" description="Low complexity" evidence="8">
    <location>
        <begin position="257"/>
        <end position="275"/>
    </location>
</feature>
<dbReference type="Pfam" id="PF00046">
    <property type="entry name" value="Homeodomain"/>
    <property type="match status" value="1"/>
</dbReference>
<evidence type="ECO:0000313" key="12">
    <source>
        <dbReference type="RefSeq" id="XP_015281211.1"/>
    </source>
</evidence>
<comment type="subcellular location">
    <subcellularLocation>
        <location evidence="1 6 7">Nucleus</location>
    </subcellularLocation>
</comment>
<dbReference type="RefSeq" id="XP_015281211.1">
    <property type="nucleotide sequence ID" value="XM_015425725.1"/>
</dbReference>
<keyword evidence="3 6" id="KW-0238">DNA-binding</keyword>
<feature type="region of interest" description="Disordered" evidence="8">
    <location>
        <begin position="169"/>
        <end position="350"/>
    </location>
</feature>
<dbReference type="InterPro" id="IPR001356">
    <property type="entry name" value="HD"/>
</dbReference>